<dbReference type="PROSITE" id="PS51257">
    <property type="entry name" value="PROKAR_LIPOPROTEIN"/>
    <property type="match status" value="1"/>
</dbReference>
<evidence type="ECO:0000313" key="5">
    <source>
        <dbReference type="Proteomes" id="UP001172082"/>
    </source>
</evidence>
<organism evidence="4 5">
    <name type="scientific">Splendidivirga corallicola</name>
    <dbReference type="NCBI Taxonomy" id="3051826"/>
    <lineage>
        <taxon>Bacteria</taxon>
        <taxon>Pseudomonadati</taxon>
        <taxon>Bacteroidota</taxon>
        <taxon>Cytophagia</taxon>
        <taxon>Cytophagales</taxon>
        <taxon>Splendidivirgaceae</taxon>
        <taxon>Splendidivirga</taxon>
    </lineage>
</organism>
<dbReference type="InterPro" id="IPR011990">
    <property type="entry name" value="TPR-like_helical_dom_sf"/>
</dbReference>
<evidence type="ECO:0000313" key="4">
    <source>
        <dbReference type="EMBL" id="MDN5199808.1"/>
    </source>
</evidence>
<reference evidence="4" key="1">
    <citation type="submission" date="2023-06" db="EMBL/GenBank/DDBJ databases">
        <title>Genomic of Parafulvivirga corallium.</title>
        <authorList>
            <person name="Wang G."/>
        </authorList>
    </citation>
    <scope>NUCLEOTIDE SEQUENCE</scope>
    <source>
        <strain evidence="4">BMA10</strain>
    </source>
</reference>
<protein>
    <submittedName>
        <fullName evidence="4">Tetratricopeptide repeat protein</fullName>
    </submittedName>
</protein>
<proteinExistence type="predicted"/>
<evidence type="ECO:0000256" key="2">
    <source>
        <dbReference type="ARBA" id="ARBA00022803"/>
    </source>
</evidence>
<dbReference type="EMBL" id="JAUJEA010000001">
    <property type="protein sequence ID" value="MDN5199808.1"/>
    <property type="molecule type" value="Genomic_DNA"/>
</dbReference>
<dbReference type="Pfam" id="PF13181">
    <property type="entry name" value="TPR_8"/>
    <property type="match status" value="1"/>
</dbReference>
<dbReference type="InterPro" id="IPR019734">
    <property type="entry name" value="TPR_rpt"/>
</dbReference>
<dbReference type="SMART" id="SM00028">
    <property type="entry name" value="TPR"/>
    <property type="match status" value="7"/>
</dbReference>
<dbReference type="PROSITE" id="PS50005">
    <property type="entry name" value="TPR"/>
    <property type="match status" value="2"/>
</dbReference>
<dbReference type="Proteomes" id="UP001172082">
    <property type="component" value="Unassembled WGS sequence"/>
</dbReference>
<feature type="repeat" description="TPR" evidence="3">
    <location>
        <begin position="19"/>
        <end position="52"/>
    </location>
</feature>
<dbReference type="PANTHER" id="PTHR44858">
    <property type="entry name" value="TETRATRICOPEPTIDE REPEAT PROTEIN 6"/>
    <property type="match status" value="1"/>
</dbReference>
<keyword evidence="1" id="KW-0677">Repeat</keyword>
<evidence type="ECO:0000256" key="3">
    <source>
        <dbReference type="PROSITE-ProRule" id="PRU00339"/>
    </source>
</evidence>
<comment type="caution">
    <text evidence="4">The sequence shown here is derived from an EMBL/GenBank/DDBJ whole genome shotgun (WGS) entry which is preliminary data.</text>
</comment>
<dbReference type="Pfam" id="PF13432">
    <property type="entry name" value="TPR_16"/>
    <property type="match status" value="1"/>
</dbReference>
<gene>
    <name evidence="4" type="ORF">QQ008_00500</name>
</gene>
<dbReference type="SUPFAM" id="SSF48452">
    <property type="entry name" value="TPR-like"/>
    <property type="match status" value="1"/>
</dbReference>
<dbReference type="InterPro" id="IPR050498">
    <property type="entry name" value="Ycf3"/>
</dbReference>
<accession>A0ABT8KHS8</accession>
<evidence type="ECO:0000256" key="1">
    <source>
        <dbReference type="ARBA" id="ARBA00022737"/>
    </source>
</evidence>
<dbReference type="PANTHER" id="PTHR44858:SF1">
    <property type="entry name" value="UDP-N-ACETYLGLUCOSAMINE--PEPTIDE N-ACETYLGLUCOSAMINYLTRANSFERASE SPINDLY-RELATED"/>
    <property type="match status" value="1"/>
</dbReference>
<dbReference type="Pfam" id="PF13174">
    <property type="entry name" value="TPR_6"/>
    <property type="match status" value="1"/>
</dbReference>
<dbReference type="RefSeq" id="WP_346749840.1">
    <property type="nucleotide sequence ID" value="NZ_JAUJEA010000001.1"/>
</dbReference>
<keyword evidence="2 3" id="KW-0802">TPR repeat</keyword>
<feature type="repeat" description="TPR" evidence="3">
    <location>
        <begin position="189"/>
        <end position="222"/>
    </location>
</feature>
<dbReference type="Gene3D" id="1.25.40.10">
    <property type="entry name" value="Tetratricopeptide repeat domain"/>
    <property type="match status" value="3"/>
</dbReference>
<name>A0ABT8KHS8_9BACT</name>
<sequence length="266" mass="31351">MKLKAAIPFFIILSCFIACDSHRERASDYFEDGNYELAALHFEKAARLAPNDWDLMYNLARAEEELENYESAIKWYTACLGKRPKLKEAFLGRARCYYAKEEPASTIIDVKNVLSIDKNNIDAIYLRAKANMADNLYFDAFMDLNRVIHERPDEINPYYHRAICRGNMGDRSGALRDFNYVIGKKPDMGRAYFNRGIIYQRGFKNRKAINDYTKAIDLDYEKEEVFVRRGFCYLNINETNNACKDFRKVRRYDKENSKRLLREYCK</sequence>
<keyword evidence="5" id="KW-1185">Reference proteome</keyword>